<keyword evidence="2" id="KW-0547">Nucleotide-binding</keyword>
<proteinExistence type="predicted"/>
<evidence type="ECO:0000313" key="5">
    <source>
        <dbReference type="EMBL" id="TQV78533.1"/>
    </source>
</evidence>
<dbReference type="EMBL" id="VHSH01000006">
    <property type="protein sequence ID" value="TQV78533.1"/>
    <property type="molecule type" value="Genomic_DNA"/>
</dbReference>
<dbReference type="GO" id="GO:0016887">
    <property type="term" value="F:ATP hydrolysis activity"/>
    <property type="evidence" value="ECO:0007669"/>
    <property type="project" value="InterPro"/>
</dbReference>
<dbReference type="CDD" id="cd03230">
    <property type="entry name" value="ABC_DR_subfamily_A"/>
    <property type="match status" value="1"/>
</dbReference>
<accession>A0A545TMS8</accession>
<dbReference type="SUPFAM" id="SSF52540">
    <property type="entry name" value="P-loop containing nucleoside triphosphate hydrolases"/>
    <property type="match status" value="1"/>
</dbReference>
<sequence length="305" mass="32689">MTENTASSAPVLIVEKLCKSHGATEVLHEVTLALRPGERVALLGHNGAGKTTLMKQILGLSTPNAGEITIAGARPGSDAARKAVAYLPEAVAFHRALSGREQLSLFARLAGEPRKVVAPLLDRVGLADAADRRIGTWSKGMRQRLGLAQVLLGRPSVALLDEPASGLDPISRHELYSIIDEMAAQGTALLISSHALTEVEARTDRIAILRKGELVADDTLARLSKRAGLPIRLKLTAKDNDATELHAELGGQRLNGASVELFCQPDEKMERLARIAALGDLVTDVEMSPPSLEDLYRRFSGEEQP</sequence>
<dbReference type="GO" id="GO:0005524">
    <property type="term" value="F:ATP binding"/>
    <property type="evidence" value="ECO:0007669"/>
    <property type="project" value="UniProtKB-KW"/>
</dbReference>
<dbReference type="PANTHER" id="PTHR42939">
    <property type="entry name" value="ABC TRANSPORTER ATP-BINDING PROTEIN ALBC-RELATED"/>
    <property type="match status" value="1"/>
</dbReference>
<dbReference type="PANTHER" id="PTHR42939:SF1">
    <property type="entry name" value="ABC TRANSPORTER ATP-BINDING PROTEIN ALBC-RELATED"/>
    <property type="match status" value="1"/>
</dbReference>
<dbReference type="Pfam" id="PF00005">
    <property type="entry name" value="ABC_tran"/>
    <property type="match status" value="1"/>
</dbReference>
<evidence type="ECO:0000313" key="6">
    <source>
        <dbReference type="Proteomes" id="UP000315252"/>
    </source>
</evidence>
<evidence type="ECO:0000256" key="2">
    <source>
        <dbReference type="ARBA" id="ARBA00022741"/>
    </source>
</evidence>
<comment type="caution">
    <text evidence="5">The sequence shown here is derived from an EMBL/GenBank/DDBJ whole genome shotgun (WGS) entry which is preliminary data.</text>
</comment>
<protein>
    <submittedName>
        <fullName evidence="5">ABC transporter ATP-binding protein</fullName>
    </submittedName>
</protein>
<evidence type="ECO:0000256" key="3">
    <source>
        <dbReference type="ARBA" id="ARBA00022840"/>
    </source>
</evidence>
<dbReference type="RefSeq" id="WP_142897866.1">
    <property type="nucleotide sequence ID" value="NZ_ML660057.1"/>
</dbReference>
<dbReference type="InterPro" id="IPR003439">
    <property type="entry name" value="ABC_transporter-like_ATP-bd"/>
</dbReference>
<evidence type="ECO:0000259" key="4">
    <source>
        <dbReference type="PROSITE" id="PS50893"/>
    </source>
</evidence>
<dbReference type="PROSITE" id="PS50893">
    <property type="entry name" value="ABC_TRANSPORTER_2"/>
    <property type="match status" value="1"/>
</dbReference>
<keyword evidence="1" id="KW-0813">Transport</keyword>
<evidence type="ECO:0000256" key="1">
    <source>
        <dbReference type="ARBA" id="ARBA00022448"/>
    </source>
</evidence>
<dbReference type="Proteomes" id="UP000315252">
    <property type="component" value="Unassembled WGS sequence"/>
</dbReference>
<dbReference type="InterPro" id="IPR051782">
    <property type="entry name" value="ABC_Transporter_VariousFunc"/>
</dbReference>
<keyword evidence="3 5" id="KW-0067">ATP-binding</keyword>
<dbReference type="SMART" id="SM00382">
    <property type="entry name" value="AAA"/>
    <property type="match status" value="1"/>
</dbReference>
<dbReference type="InterPro" id="IPR027417">
    <property type="entry name" value="P-loop_NTPase"/>
</dbReference>
<keyword evidence="6" id="KW-1185">Reference proteome</keyword>
<reference evidence="5 6" key="1">
    <citation type="submission" date="2019-06" db="EMBL/GenBank/DDBJ databases">
        <title>Whole genome sequence for Rhodospirillaceae sp. R148.</title>
        <authorList>
            <person name="Wang G."/>
        </authorList>
    </citation>
    <scope>NUCLEOTIDE SEQUENCE [LARGE SCALE GENOMIC DNA]</scope>
    <source>
        <strain evidence="5 6">R148</strain>
    </source>
</reference>
<dbReference type="Gene3D" id="3.40.50.300">
    <property type="entry name" value="P-loop containing nucleotide triphosphate hydrolases"/>
    <property type="match status" value="1"/>
</dbReference>
<gene>
    <name evidence="5" type="ORF">FKG95_18395</name>
</gene>
<dbReference type="InterPro" id="IPR003593">
    <property type="entry name" value="AAA+_ATPase"/>
</dbReference>
<organism evidence="5 6">
    <name type="scientific">Denitrobaculum tricleocarpae</name>
    <dbReference type="NCBI Taxonomy" id="2591009"/>
    <lineage>
        <taxon>Bacteria</taxon>
        <taxon>Pseudomonadati</taxon>
        <taxon>Pseudomonadota</taxon>
        <taxon>Alphaproteobacteria</taxon>
        <taxon>Rhodospirillales</taxon>
        <taxon>Rhodospirillaceae</taxon>
        <taxon>Denitrobaculum</taxon>
    </lineage>
</organism>
<dbReference type="OrthoDB" id="9778547at2"/>
<dbReference type="AlphaFoldDB" id="A0A545TMS8"/>
<feature type="domain" description="ABC transporter" evidence="4">
    <location>
        <begin position="12"/>
        <end position="236"/>
    </location>
</feature>
<name>A0A545TMS8_9PROT</name>